<evidence type="ECO:0000259" key="2">
    <source>
        <dbReference type="Pfam" id="PF01869"/>
    </source>
</evidence>
<dbReference type="InterPro" id="IPR052519">
    <property type="entry name" value="Euk-type_GlcNAc_Kinase"/>
</dbReference>
<keyword evidence="4" id="KW-1185">Reference proteome</keyword>
<name>A0A6A9UTF4_9ACTN</name>
<dbReference type="InterPro" id="IPR043129">
    <property type="entry name" value="ATPase_NBD"/>
</dbReference>
<proteinExistence type="predicted"/>
<protein>
    <recommendedName>
        <fullName evidence="2">ATPase BadF/BadG/BcrA/BcrD type domain-containing protein</fullName>
    </recommendedName>
</protein>
<dbReference type="Gene3D" id="3.30.420.40">
    <property type="match status" value="2"/>
</dbReference>
<evidence type="ECO:0000313" key="4">
    <source>
        <dbReference type="Proteomes" id="UP000435304"/>
    </source>
</evidence>
<dbReference type="AlphaFoldDB" id="A0A6A9UTF4"/>
<dbReference type="InterPro" id="IPR002731">
    <property type="entry name" value="ATPase_BadF"/>
</dbReference>
<feature type="region of interest" description="Disordered" evidence="1">
    <location>
        <begin position="21"/>
        <end position="69"/>
    </location>
</feature>
<dbReference type="PANTHER" id="PTHR43190:SF3">
    <property type="entry name" value="N-ACETYL-D-GLUCOSAMINE KINASE"/>
    <property type="match status" value="1"/>
</dbReference>
<dbReference type="PANTHER" id="PTHR43190">
    <property type="entry name" value="N-ACETYL-D-GLUCOSAMINE KINASE"/>
    <property type="match status" value="1"/>
</dbReference>
<reference evidence="3 4" key="1">
    <citation type="submission" date="2019-12" db="EMBL/GenBank/DDBJ databases">
        <title>Auraticoccus cholistani sp. nov., an actinomycete isolated from soil of Cholistan desert.</title>
        <authorList>
            <person name="Cheema M.T."/>
        </authorList>
    </citation>
    <scope>NUCLEOTIDE SEQUENCE [LARGE SCALE GENOMIC DNA]</scope>
    <source>
        <strain evidence="3 4">F435</strain>
    </source>
</reference>
<feature type="domain" description="ATPase BadF/BadG/BcrA/BcrD type" evidence="2">
    <location>
        <begin position="118"/>
        <end position="410"/>
    </location>
</feature>
<sequence length="436" mass="43300">MTSPPSSSIITTSSGLNAWSSWQRRRAVTRSGTFSPNSTTPPSPPRTASTSQSGSVVPGKLPSSTPRAARVRRGWVEGIVLLRLADGVRGRPLGSAQSAGRYGRLAPVSDPNPAPLLIGLDVGGTSTKAAVLDAAGQALGHATAAGGNHRSSAGDVSAYLRQAVTTALAGADPARVVAVAAGIAGAGSAAGSEVAERVAGDLAQVGVVAPLDVRTDLDIAFLAAAPAGDGVLLLSGTGAVAGRYRDGRLTRRCDGLGWRLGDEGSGYWIGAAALRAAVAALDGRGAPTRLTETLAGPLDVRAVTGDVRQDWVRAAAALTVGRTAALVPAVVSAADAGDPVAAGVVEAAVERLLGSFAVVADGAPGLDVVLAGGVLTADGPVRDGVSRALVEAGHRLHLSTRPVLGALVLAAQLAGMPQLAPASVTLPAPVRIDEAS</sequence>
<accession>A0A6A9UTF4</accession>
<dbReference type="Pfam" id="PF01869">
    <property type="entry name" value="BcrAD_BadFG"/>
    <property type="match status" value="1"/>
</dbReference>
<dbReference type="EMBL" id="WPCU01000004">
    <property type="protein sequence ID" value="MVA74942.1"/>
    <property type="molecule type" value="Genomic_DNA"/>
</dbReference>
<evidence type="ECO:0000256" key="1">
    <source>
        <dbReference type="SAM" id="MobiDB-lite"/>
    </source>
</evidence>
<dbReference type="Proteomes" id="UP000435304">
    <property type="component" value="Unassembled WGS sequence"/>
</dbReference>
<comment type="caution">
    <text evidence="3">The sequence shown here is derived from an EMBL/GenBank/DDBJ whole genome shotgun (WGS) entry which is preliminary data.</text>
</comment>
<evidence type="ECO:0000313" key="3">
    <source>
        <dbReference type="EMBL" id="MVA74942.1"/>
    </source>
</evidence>
<organism evidence="3 4">
    <name type="scientific">Auraticoccus cholistanensis</name>
    <dbReference type="NCBI Taxonomy" id="2656650"/>
    <lineage>
        <taxon>Bacteria</taxon>
        <taxon>Bacillati</taxon>
        <taxon>Actinomycetota</taxon>
        <taxon>Actinomycetes</taxon>
        <taxon>Propionibacteriales</taxon>
        <taxon>Propionibacteriaceae</taxon>
        <taxon>Auraticoccus</taxon>
    </lineage>
</organism>
<gene>
    <name evidence="3" type="ORF">GC722_02700</name>
</gene>
<dbReference type="SUPFAM" id="SSF53067">
    <property type="entry name" value="Actin-like ATPase domain"/>
    <property type="match status" value="2"/>
</dbReference>